<reference evidence="2" key="1">
    <citation type="journal article" date="2019" name="Int. J. Syst. Evol. Microbiol.">
        <title>The Global Catalogue of Microorganisms (GCM) 10K type strain sequencing project: providing services to taxonomists for standard genome sequencing and annotation.</title>
        <authorList>
            <consortium name="The Broad Institute Genomics Platform"/>
            <consortium name="The Broad Institute Genome Sequencing Center for Infectious Disease"/>
            <person name="Wu L."/>
            <person name="Ma J."/>
        </authorList>
    </citation>
    <scope>NUCLEOTIDE SEQUENCE [LARGE SCALE GENOMIC DNA]</scope>
    <source>
        <strain evidence="2">CCUG 37865</strain>
    </source>
</reference>
<evidence type="ECO:0000313" key="1">
    <source>
        <dbReference type="EMBL" id="MFC4401803.1"/>
    </source>
</evidence>
<dbReference type="GO" id="GO:0017168">
    <property type="term" value="F:5-oxoprolinase (ATP-hydrolyzing) activity"/>
    <property type="evidence" value="ECO:0007669"/>
    <property type="project" value="UniProtKB-EC"/>
</dbReference>
<protein>
    <submittedName>
        <fullName evidence="1">5-oxoprolinase subunit PxpA</fullName>
        <ecNumber evidence="1">3.5.2.9</ecNumber>
    </submittedName>
</protein>
<keyword evidence="1" id="KW-0378">Hydrolase</keyword>
<gene>
    <name evidence="1" type="ORF">ACFOY7_01660</name>
</gene>
<dbReference type="Gene3D" id="3.20.20.370">
    <property type="entry name" value="Glycoside hydrolase/deacetylase"/>
    <property type="match status" value="1"/>
</dbReference>
<dbReference type="CDD" id="cd10787">
    <property type="entry name" value="LamB_YcsF_like"/>
    <property type="match status" value="1"/>
</dbReference>
<comment type="caution">
    <text evidence="1">The sequence shown here is derived from an EMBL/GenBank/DDBJ whole genome shotgun (WGS) entry which is preliminary data.</text>
</comment>
<dbReference type="EMBL" id="JBHSDT010000002">
    <property type="protein sequence ID" value="MFC4401803.1"/>
    <property type="molecule type" value="Genomic_DNA"/>
</dbReference>
<accession>A0ABV8WRQ4</accession>
<dbReference type="NCBIfam" id="NF003816">
    <property type="entry name" value="PRK05406.1-5"/>
    <property type="match status" value="1"/>
</dbReference>
<evidence type="ECO:0000313" key="2">
    <source>
        <dbReference type="Proteomes" id="UP001595882"/>
    </source>
</evidence>
<proteinExistence type="predicted"/>
<dbReference type="InterPro" id="IPR011330">
    <property type="entry name" value="Glyco_hydro/deAcase_b/a-brl"/>
</dbReference>
<dbReference type="SUPFAM" id="SSF88713">
    <property type="entry name" value="Glycoside hydrolase/deacetylase"/>
    <property type="match status" value="1"/>
</dbReference>
<name>A0ABV8WRQ4_9BACI</name>
<dbReference type="Pfam" id="PF03746">
    <property type="entry name" value="LamB_YcsF"/>
    <property type="match status" value="1"/>
</dbReference>
<keyword evidence="2" id="KW-1185">Reference proteome</keyword>
<sequence length="240" mass="26444">MELNCDLGESFGRYRIGNDLAIIPFIDAANIACGFHAGDVQTIQSTVQLAKDHQVRIGAHPSFPDLQGFGRRKMEFNGSEIYGIVLYQIGALAAFTKVQDTQIHHVKPHGALYNMASQNKTIAKAVAQAVYDFDCNLILYGLANSCLTEAGEELGLQVAHEVFADRTYQPDGTLTPRDEKNAVIHSMEDTLKQVELILNEQTVIATNGTKINLRADTICVHGDTPEALEYVQTLRKLVKQ</sequence>
<dbReference type="InterPro" id="IPR005501">
    <property type="entry name" value="LamB/YcsF/PxpA-like"/>
</dbReference>
<dbReference type="PANTHER" id="PTHR30292">
    <property type="entry name" value="UNCHARACTERIZED PROTEIN YBGL-RELATED"/>
    <property type="match status" value="1"/>
</dbReference>
<dbReference type="Proteomes" id="UP001595882">
    <property type="component" value="Unassembled WGS sequence"/>
</dbReference>
<dbReference type="NCBIfam" id="NF003814">
    <property type="entry name" value="PRK05406.1-3"/>
    <property type="match status" value="1"/>
</dbReference>
<dbReference type="EC" id="3.5.2.9" evidence="1"/>
<dbReference type="PANTHER" id="PTHR30292:SF0">
    <property type="entry name" value="5-OXOPROLINASE SUBUNIT A"/>
    <property type="match status" value="1"/>
</dbReference>
<dbReference type="RefSeq" id="WP_390248753.1">
    <property type="nucleotide sequence ID" value="NZ_JBHSDT010000002.1"/>
</dbReference>
<organism evidence="1 2">
    <name type="scientific">Gracilibacillus xinjiangensis</name>
    <dbReference type="NCBI Taxonomy" id="1193282"/>
    <lineage>
        <taxon>Bacteria</taxon>
        <taxon>Bacillati</taxon>
        <taxon>Bacillota</taxon>
        <taxon>Bacilli</taxon>
        <taxon>Bacillales</taxon>
        <taxon>Bacillaceae</taxon>
        <taxon>Gracilibacillus</taxon>
    </lineage>
</organism>